<name>A0A3M2KY25_9NOCA</name>
<gene>
    <name evidence="2" type="ORF">EBN03_27350</name>
</gene>
<comment type="caution">
    <text evidence="2">The sequence shown here is derived from an EMBL/GenBank/DDBJ whole genome shotgun (WGS) entry which is preliminary data.</text>
</comment>
<dbReference type="OrthoDB" id="5241778at2"/>
<dbReference type="InterPro" id="IPR050564">
    <property type="entry name" value="F420-G6PD/mer"/>
</dbReference>
<sequence length="274" mass="29054">MSDKAFRFGVVATPESAAQWREQARRIEGQGYSTLLMPDGLRLLSPTAALPVAAEATTGLRVGTFVTAAALRPPRMAAWEAHSLTVLTEGRFEFGIGTGRADLAEAAVELLERPATTAAQRLDDVTRTVADLRELDGELRTPVMMAAGGPKARAVAATLADTVALAFPPLTDRAAVAETVTELRAAAGDRADDLELSCNIFLIGDDLPPWIAAFVRTDAATLAARDSLVRLPADVDAMVDELQRRRTELGVSYVTVNAAFADAFAPVVARLAGR</sequence>
<dbReference type="Proteomes" id="UP000279275">
    <property type="component" value="Unassembled WGS sequence"/>
</dbReference>
<evidence type="ECO:0000313" key="3">
    <source>
        <dbReference type="Proteomes" id="UP000279275"/>
    </source>
</evidence>
<dbReference type="PANTHER" id="PTHR43244">
    <property type="match status" value="1"/>
</dbReference>
<accession>A0A3M2KY25</accession>
<dbReference type="AlphaFoldDB" id="A0A3M2KY25"/>
<evidence type="ECO:0000259" key="1">
    <source>
        <dbReference type="Pfam" id="PF00296"/>
    </source>
</evidence>
<organism evidence="2 3">
    <name type="scientific">Nocardia stercoris</name>
    <dbReference type="NCBI Taxonomy" id="2483361"/>
    <lineage>
        <taxon>Bacteria</taxon>
        <taxon>Bacillati</taxon>
        <taxon>Actinomycetota</taxon>
        <taxon>Actinomycetes</taxon>
        <taxon>Mycobacteriales</taxon>
        <taxon>Nocardiaceae</taxon>
        <taxon>Nocardia</taxon>
    </lineage>
</organism>
<proteinExistence type="predicted"/>
<reference evidence="2 3" key="1">
    <citation type="submission" date="2018-10" db="EMBL/GenBank/DDBJ databases">
        <title>Isolation from cow dung.</title>
        <authorList>
            <person name="Ling L."/>
        </authorList>
    </citation>
    <scope>NUCLEOTIDE SEQUENCE [LARGE SCALE GENOMIC DNA]</scope>
    <source>
        <strain evidence="2 3">NEAU-LL90</strain>
    </source>
</reference>
<dbReference type="RefSeq" id="WP_122191011.1">
    <property type="nucleotide sequence ID" value="NZ_RFFH01000016.1"/>
</dbReference>
<dbReference type="Pfam" id="PF00296">
    <property type="entry name" value="Bac_luciferase"/>
    <property type="match status" value="1"/>
</dbReference>
<feature type="domain" description="Luciferase-like" evidence="1">
    <location>
        <begin position="13"/>
        <end position="205"/>
    </location>
</feature>
<protein>
    <submittedName>
        <fullName evidence="2">LLM class flavin-dependent oxidoreductase</fullName>
    </submittedName>
</protein>
<dbReference type="SUPFAM" id="SSF51679">
    <property type="entry name" value="Bacterial luciferase-like"/>
    <property type="match status" value="1"/>
</dbReference>
<keyword evidence="3" id="KW-1185">Reference proteome</keyword>
<dbReference type="InterPro" id="IPR011251">
    <property type="entry name" value="Luciferase-like_dom"/>
</dbReference>
<evidence type="ECO:0000313" key="2">
    <source>
        <dbReference type="EMBL" id="RMI29143.1"/>
    </source>
</evidence>
<dbReference type="PANTHER" id="PTHR43244:SF2">
    <property type="entry name" value="CONSERVED HYPOTHETICAL ALANINE AND PROLINE-RICH PROTEIN"/>
    <property type="match status" value="1"/>
</dbReference>
<dbReference type="GO" id="GO:0016705">
    <property type="term" value="F:oxidoreductase activity, acting on paired donors, with incorporation or reduction of molecular oxygen"/>
    <property type="evidence" value="ECO:0007669"/>
    <property type="project" value="InterPro"/>
</dbReference>
<dbReference type="Gene3D" id="3.20.20.30">
    <property type="entry name" value="Luciferase-like domain"/>
    <property type="match status" value="1"/>
</dbReference>
<dbReference type="EMBL" id="RFFH01000016">
    <property type="protein sequence ID" value="RMI29143.1"/>
    <property type="molecule type" value="Genomic_DNA"/>
</dbReference>
<dbReference type="InterPro" id="IPR036661">
    <property type="entry name" value="Luciferase-like_sf"/>
</dbReference>